<protein>
    <submittedName>
        <fullName evidence="2">Uncharacterized protein</fullName>
    </submittedName>
</protein>
<evidence type="ECO:0000313" key="3">
    <source>
        <dbReference type="Proteomes" id="UP000186019"/>
    </source>
</evidence>
<feature type="region of interest" description="Disordered" evidence="1">
    <location>
        <begin position="15"/>
        <end position="46"/>
    </location>
</feature>
<proteinExistence type="predicted"/>
<gene>
    <name evidence="2" type="ORF">SAMN05421666_2380</name>
</gene>
<dbReference type="AlphaFoldDB" id="A0A1N7H239"/>
<dbReference type="Proteomes" id="UP000186019">
    <property type="component" value="Unassembled WGS sequence"/>
</dbReference>
<dbReference type="EMBL" id="FTNV01000002">
    <property type="protein sequence ID" value="SIS18894.1"/>
    <property type="molecule type" value="Genomic_DNA"/>
</dbReference>
<evidence type="ECO:0000256" key="1">
    <source>
        <dbReference type="SAM" id="MobiDB-lite"/>
    </source>
</evidence>
<dbReference type="RefSeq" id="WP_170846610.1">
    <property type="nucleotide sequence ID" value="NZ_CANNEL010000006.1"/>
</dbReference>
<feature type="compositionally biased region" description="Basic and acidic residues" evidence="1">
    <location>
        <begin position="16"/>
        <end position="40"/>
    </location>
</feature>
<accession>A0A1N7H239</accession>
<evidence type="ECO:0000313" key="2">
    <source>
        <dbReference type="EMBL" id="SIS18894.1"/>
    </source>
</evidence>
<sequence length="46" mass="5424">MLSIFAKTFMTAARQPEVKGHQGTRHRFESRREAEIEAHLTARRRD</sequence>
<reference evidence="2 3" key="1">
    <citation type="submission" date="2017-01" db="EMBL/GenBank/DDBJ databases">
        <authorList>
            <person name="Mah S.A."/>
            <person name="Swanson W.J."/>
            <person name="Moy G.W."/>
            <person name="Vacquier V.D."/>
        </authorList>
    </citation>
    <scope>NUCLEOTIDE SEQUENCE [LARGE SCALE GENOMIC DNA]</scope>
    <source>
        <strain evidence="2 3">DSM 29590</strain>
    </source>
</reference>
<name>A0A1N7H239_9RHOB</name>
<organism evidence="2 3">
    <name type="scientific">Roseovarius nanhaiticus</name>
    <dbReference type="NCBI Taxonomy" id="573024"/>
    <lineage>
        <taxon>Bacteria</taxon>
        <taxon>Pseudomonadati</taxon>
        <taxon>Pseudomonadota</taxon>
        <taxon>Alphaproteobacteria</taxon>
        <taxon>Rhodobacterales</taxon>
        <taxon>Roseobacteraceae</taxon>
        <taxon>Roseovarius</taxon>
    </lineage>
</organism>
<keyword evidence="3" id="KW-1185">Reference proteome</keyword>